<dbReference type="InterPro" id="IPR036075">
    <property type="entry name" value="ARMT-1-like_metal-bd_sf"/>
</dbReference>
<dbReference type="GO" id="GO:0005829">
    <property type="term" value="C:cytosol"/>
    <property type="evidence" value="ECO:0007669"/>
    <property type="project" value="TreeGrafter"/>
</dbReference>
<dbReference type="AlphaFoldDB" id="A0AAV1I8T7"/>
<evidence type="ECO:0000256" key="6">
    <source>
        <dbReference type="ARBA" id="ARBA00012102"/>
    </source>
</evidence>
<dbReference type="GO" id="GO:0005524">
    <property type="term" value="F:ATP binding"/>
    <property type="evidence" value="ECO:0007669"/>
    <property type="project" value="UniProtKB-KW"/>
</dbReference>
<gene>
    <name evidence="20" type="ORF">CVIRNUC_006822</name>
</gene>
<dbReference type="InterPro" id="IPR004567">
    <property type="entry name" value="Type_II_PanK"/>
</dbReference>
<feature type="domain" description="Damage-control phosphatase ARMT1-like metal-binding" evidence="19">
    <location>
        <begin position="585"/>
        <end position="939"/>
    </location>
</feature>
<comment type="similarity">
    <text evidence="17">Belongs to the type II pantothenate kinase family.</text>
</comment>
<dbReference type="Gene3D" id="3.40.50.10880">
    <property type="entry name" value="Uncharacterised protein PF01937, DUF89, domain 3"/>
    <property type="match status" value="1"/>
</dbReference>
<dbReference type="GO" id="GO:0016787">
    <property type="term" value="F:hydrolase activity"/>
    <property type="evidence" value="ECO:0007669"/>
    <property type="project" value="UniProtKB-KW"/>
</dbReference>
<keyword evidence="21" id="KW-1185">Reference proteome</keyword>
<dbReference type="InterPro" id="IPR035073">
    <property type="entry name" value="At2g17340_3_helix_bundle"/>
</dbReference>
<keyword evidence="9" id="KW-0808">Transferase</keyword>
<evidence type="ECO:0000256" key="16">
    <source>
        <dbReference type="ARBA" id="ARBA00023211"/>
    </source>
</evidence>
<dbReference type="EMBL" id="CAUYUE010000009">
    <property type="protein sequence ID" value="CAK0783623.1"/>
    <property type="molecule type" value="Genomic_DNA"/>
</dbReference>
<dbReference type="Pfam" id="PF03630">
    <property type="entry name" value="Fumble"/>
    <property type="match status" value="1"/>
</dbReference>
<comment type="pathway">
    <text evidence="5">Cofactor biosynthesis; coenzyme A biosynthesis; CoA from (R)-pantothenate: step 1/5.</text>
</comment>
<feature type="region of interest" description="Disordered" evidence="18">
    <location>
        <begin position="835"/>
        <end position="865"/>
    </location>
</feature>
<keyword evidence="7" id="KW-0963">Cytoplasm</keyword>
<dbReference type="GO" id="GO:0005634">
    <property type="term" value="C:nucleus"/>
    <property type="evidence" value="ECO:0007669"/>
    <property type="project" value="TreeGrafter"/>
</dbReference>
<dbReference type="SUPFAM" id="SSF53067">
    <property type="entry name" value="Actin-like ATPase domain"/>
    <property type="match status" value="2"/>
</dbReference>
<keyword evidence="10" id="KW-0479">Metal-binding</keyword>
<dbReference type="EC" id="2.7.1.33" evidence="6"/>
<comment type="cofactor">
    <cofactor evidence="3">
        <name>Ni(2+)</name>
        <dbReference type="ChEBI" id="CHEBI:49786"/>
    </cofactor>
</comment>
<dbReference type="Pfam" id="PF01937">
    <property type="entry name" value="ARMT1-like_dom"/>
    <property type="match status" value="1"/>
</dbReference>
<feature type="compositionally biased region" description="Low complexity" evidence="18">
    <location>
        <begin position="485"/>
        <end position="498"/>
    </location>
</feature>
<organism evidence="20 21">
    <name type="scientific">Coccomyxa viridis</name>
    <dbReference type="NCBI Taxonomy" id="1274662"/>
    <lineage>
        <taxon>Eukaryota</taxon>
        <taxon>Viridiplantae</taxon>
        <taxon>Chlorophyta</taxon>
        <taxon>core chlorophytes</taxon>
        <taxon>Trebouxiophyceae</taxon>
        <taxon>Trebouxiophyceae incertae sedis</taxon>
        <taxon>Coccomyxaceae</taxon>
        <taxon>Coccomyxa</taxon>
    </lineage>
</organism>
<dbReference type="Gene3D" id="3.30.420.510">
    <property type="match status" value="1"/>
</dbReference>
<evidence type="ECO:0000256" key="12">
    <source>
        <dbReference type="ARBA" id="ARBA00022777"/>
    </source>
</evidence>
<evidence type="ECO:0000256" key="2">
    <source>
        <dbReference type="ARBA" id="ARBA00001936"/>
    </source>
</evidence>
<dbReference type="InterPro" id="IPR043129">
    <property type="entry name" value="ATPase_NBD"/>
</dbReference>
<evidence type="ECO:0000256" key="15">
    <source>
        <dbReference type="ARBA" id="ARBA00022993"/>
    </source>
</evidence>
<keyword evidence="16" id="KW-0464">Manganese</keyword>
<dbReference type="CDD" id="cd24123">
    <property type="entry name" value="ASKHA_NBD_PanK-II_Pank4"/>
    <property type="match status" value="1"/>
</dbReference>
<proteinExistence type="inferred from homology"/>
<dbReference type="GO" id="GO:0046872">
    <property type="term" value="F:metal ion binding"/>
    <property type="evidence" value="ECO:0007669"/>
    <property type="project" value="UniProtKB-KW"/>
</dbReference>
<dbReference type="FunFam" id="3.30.420.510:FF:000003">
    <property type="entry name" value="Pantothenate kinase 2"/>
    <property type="match status" value="1"/>
</dbReference>
<dbReference type="FunFam" id="3.30.420.40:FF:000025">
    <property type="entry name" value="pantothenate kinase 2, mitochondrial"/>
    <property type="match status" value="1"/>
</dbReference>
<sequence>MLPGSPHAPDKGPFSGTLTSSPYSEKSESPFASGHPSPSVAGIPLDLTDAVISQPSGADQRRRDAPSIVLPHQQADFVHHIAIDIGGSLIKLVYFSPEDTLGESGDAADKGRNHAGGKLHFVKFETQRINDCIDFIEAKGLHRTHNGAGEPEGKVRVVATGGGAYKYADAFQEQLGVLLEKEDEMDCLVGGANFLLKAIHHEAFMYENSQTLFTPSNSDSDLYPYLLVNIGSGVSMLKVSGDGNYERVSGSSLGGGTFWGLCRLLTKCRGFDEMLELSAKGDNSKVDMLVGDIYGDRDYSSIGLSATTIASSFGKVVSQDKELEEYEPADIAMALTRMVSYNIGHLAYLNAKRYNLSRVFFGGFYIRGHPYTMETISFAIRFWSKGTMSARFLRHEGFLGAVGAFLKVHPMTPPNQPASLGREPRKVRARFVERFSMGAPYSGGEVRGPAFSDVAEKVDWVEKFVRLGTKATEAARSEHDLAKAGRSLSRDSSGSDFLEVPPSPSASSPMPKMNLHLGVLHYSPFRETFPLLTDPVSYSPDTLDIWSNRPEMDYWLGILGEQVDTIVEKAIASEGNSPGGRRRARAFGRALAAHLAKMRIEPGAYGRLGLSDLFEMREECLREFGFSDVYRQDKERENAAALEVLPDLLGELDRTPPQARLTALIEGVLAANIFDWGAKACVDLYHNGTILEIYREARTKLSRRPWRVDTFDELAQKWFSVSEAASLPDDGVPNSPFRRVIMFVDNAGADVVLGMIPLARELLRMGSEVVMVANSLPAINDVTCAELRTLLESLCEVCPVLKAARLSALKALKANGGTMPAYPGMRRRILSSGRLLDSTGSSTSSPAAGGERPREDSPVRSLVQPSTREARLYVTGNGQGSPCLDLRRVPDTLADATVGTDLVIVEGMGRAIHTNYKSKFKCAALKLAMIKNQHLAESLFEGNVYDCVCLYEPAAALVTRTYT</sequence>
<feature type="region of interest" description="Disordered" evidence="18">
    <location>
        <begin position="1"/>
        <end position="39"/>
    </location>
</feature>
<comment type="catalytic activity">
    <reaction evidence="1">
        <text>(R)-pantothenate + ATP = (R)-4'-phosphopantothenate + ADP + H(+)</text>
        <dbReference type="Rhea" id="RHEA:16373"/>
        <dbReference type="ChEBI" id="CHEBI:10986"/>
        <dbReference type="ChEBI" id="CHEBI:15378"/>
        <dbReference type="ChEBI" id="CHEBI:29032"/>
        <dbReference type="ChEBI" id="CHEBI:30616"/>
        <dbReference type="ChEBI" id="CHEBI:456216"/>
        <dbReference type="EC" id="2.7.1.33"/>
    </reaction>
</comment>
<evidence type="ECO:0000259" key="19">
    <source>
        <dbReference type="Pfam" id="PF01937"/>
    </source>
</evidence>
<evidence type="ECO:0000313" key="21">
    <source>
        <dbReference type="Proteomes" id="UP001314263"/>
    </source>
</evidence>
<keyword evidence="12" id="KW-0418">Kinase</keyword>
<evidence type="ECO:0000256" key="14">
    <source>
        <dbReference type="ARBA" id="ARBA00022840"/>
    </source>
</evidence>
<name>A0AAV1I8T7_9CHLO</name>
<accession>A0AAV1I8T7</accession>
<dbReference type="Gene3D" id="3.30.420.40">
    <property type="match status" value="1"/>
</dbReference>
<dbReference type="NCBIfam" id="TIGR00555">
    <property type="entry name" value="panK_eukar"/>
    <property type="match status" value="1"/>
</dbReference>
<dbReference type="GO" id="GO:0015937">
    <property type="term" value="P:coenzyme A biosynthetic process"/>
    <property type="evidence" value="ECO:0007669"/>
    <property type="project" value="UniProtKB-KW"/>
</dbReference>
<evidence type="ECO:0000256" key="18">
    <source>
        <dbReference type="SAM" id="MobiDB-lite"/>
    </source>
</evidence>
<keyword evidence="14" id="KW-0067">ATP-binding</keyword>
<keyword evidence="13" id="KW-0378">Hydrolase</keyword>
<evidence type="ECO:0000256" key="10">
    <source>
        <dbReference type="ARBA" id="ARBA00022723"/>
    </source>
</evidence>
<keyword evidence="8" id="KW-0533">Nickel</keyword>
<keyword evidence="11" id="KW-0547">Nucleotide-binding</keyword>
<evidence type="ECO:0000256" key="4">
    <source>
        <dbReference type="ARBA" id="ARBA00004496"/>
    </source>
</evidence>
<protein>
    <recommendedName>
        <fullName evidence="6">pantothenate kinase</fullName>
        <ecNumber evidence="6">2.7.1.33</ecNumber>
    </recommendedName>
</protein>
<evidence type="ECO:0000256" key="7">
    <source>
        <dbReference type="ARBA" id="ARBA00022490"/>
    </source>
</evidence>
<evidence type="ECO:0000256" key="3">
    <source>
        <dbReference type="ARBA" id="ARBA00001967"/>
    </source>
</evidence>
<evidence type="ECO:0000313" key="20">
    <source>
        <dbReference type="EMBL" id="CAK0783623.1"/>
    </source>
</evidence>
<dbReference type="InterPro" id="IPR002791">
    <property type="entry name" value="ARMT1-like_metal-bd"/>
</dbReference>
<evidence type="ECO:0000256" key="5">
    <source>
        <dbReference type="ARBA" id="ARBA00005225"/>
    </source>
</evidence>
<evidence type="ECO:0000256" key="9">
    <source>
        <dbReference type="ARBA" id="ARBA00022679"/>
    </source>
</evidence>
<evidence type="ECO:0000256" key="17">
    <source>
        <dbReference type="ARBA" id="ARBA00060870"/>
    </source>
</evidence>
<dbReference type="SUPFAM" id="SSF111321">
    <property type="entry name" value="AF1104-like"/>
    <property type="match status" value="1"/>
</dbReference>
<feature type="compositionally biased region" description="Low complexity" evidence="18">
    <location>
        <begin position="835"/>
        <end position="845"/>
    </location>
</feature>
<comment type="subcellular location">
    <subcellularLocation>
        <location evidence="4">Cytoplasm</location>
    </subcellularLocation>
</comment>
<evidence type="ECO:0000256" key="13">
    <source>
        <dbReference type="ARBA" id="ARBA00022801"/>
    </source>
</evidence>
<dbReference type="PANTHER" id="PTHR12280:SF20">
    <property type="entry name" value="4'-PHOSPHOPANTETHEINE PHOSPHATASE"/>
    <property type="match status" value="1"/>
</dbReference>
<comment type="cofactor">
    <cofactor evidence="2">
        <name>Mn(2+)</name>
        <dbReference type="ChEBI" id="CHEBI:29035"/>
    </cofactor>
</comment>
<evidence type="ECO:0000256" key="8">
    <source>
        <dbReference type="ARBA" id="ARBA00022596"/>
    </source>
</evidence>
<dbReference type="Gene3D" id="1.20.1700.10">
    <property type="entry name" value="AF1104-like"/>
    <property type="match status" value="1"/>
</dbReference>
<comment type="caution">
    <text evidence="20">The sequence shown here is derived from an EMBL/GenBank/DDBJ whole genome shotgun (WGS) entry which is preliminary data.</text>
</comment>
<reference evidence="20 21" key="1">
    <citation type="submission" date="2023-10" db="EMBL/GenBank/DDBJ databases">
        <authorList>
            <person name="Maclean D."/>
            <person name="Macfadyen A."/>
        </authorList>
    </citation>
    <scope>NUCLEOTIDE SEQUENCE [LARGE SCALE GENOMIC DNA]</scope>
</reference>
<keyword evidence="15" id="KW-0173">Coenzyme A biosynthesis</keyword>
<dbReference type="PANTHER" id="PTHR12280">
    <property type="entry name" value="PANTOTHENATE KINASE"/>
    <property type="match status" value="1"/>
</dbReference>
<dbReference type="Proteomes" id="UP001314263">
    <property type="component" value="Unassembled WGS sequence"/>
</dbReference>
<dbReference type="GO" id="GO:0004594">
    <property type="term" value="F:pantothenate kinase activity"/>
    <property type="evidence" value="ECO:0007669"/>
    <property type="project" value="UniProtKB-EC"/>
</dbReference>
<evidence type="ECO:0000256" key="11">
    <source>
        <dbReference type="ARBA" id="ARBA00022741"/>
    </source>
</evidence>
<evidence type="ECO:0000256" key="1">
    <source>
        <dbReference type="ARBA" id="ARBA00001206"/>
    </source>
</evidence>
<feature type="region of interest" description="Disordered" evidence="18">
    <location>
        <begin position="479"/>
        <end position="511"/>
    </location>
</feature>